<protein>
    <recommendedName>
        <fullName evidence="5">PABS domain-containing protein</fullName>
    </recommendedName>
</protein>
<feature type="transmembrane region" description="Helical" evidence="2">
    <location>
        <begin position="109"/>
        <end position="132"/>
    </location>
</feature>
<dbReference type="NCBIfam" id="NF037959">
    <property type="entry name" value="MFS_SpdSyn"/>
    <property type="match status" value="1"/>
</dbReference>
<dbReference type="PANTHER" id="PTHR43317">
    <property type="entry name" value="THERMOSPERMINE SYNTHASE ACAULIS5"/>
    <property type="match status" value="1"/>
</dbReference>
<dbReference type="SUPFAM" id="SSF53335">
    <property type="entry name" value="S-adenosyl-L-methionine-dependent methyltransferases"/>
    <property type="match status" value="1"/>
</dbReference>
<evidence type="ECO:0000256" key="2">
    <source>
        <dbReference type="SAM" id="Phobius"/>
    </source>
</evidence>
<evidence type="ECO:0008006" key="5">
    <source>
        <dbReference type="Google" id="ProtNLM"/>
    </source>
</evidence>
<evidence type="ECO:0000256" key="1">
    <source>
        <dbReference type="ARBA" id="ARBA00023115"/>
    </source>
</evidence>
<dbReference type="EMBL" id="MFAB01000030">
    <property type="protein sequence ID" value="OGD68294.1"/>
    <property type="molecule type" value="Genomic_DNA"/>
</dbReference>
<keyword evidence="2" id="KW-1133">Transmembrane helix</keyword>
<accession>A0A1F5EM39</accession>
<evidence type="ECO:0000313" key="4">
    <source>
        <dbReference type="Proteomes" id="UP000176865"/>
    </source>
</evidence>
<feature type="transmembrane region" description="Helical" evidence="2">
    <location>
        <begin position="70"/>
        <end position="89"/>
    </location>
</feature>
<dbReference type="Gene3D" id="3.40.50.150">
    <property type="entry name" value="Vaccinia Virus protein VP39"/>
    <property type="match status" value="1"/>
</dbReference>
<dbReference type="SUPFAM" id="SSF103473">
    <property type="entry name" value="MFS general substrate transporter"/>
    <property type="match status" value="1"/>
</dbReference>
<dbReference type="AlphaFoldDB" id="A0A1F5EM39"/>
<proteinExistence type="predicted"/>
<feature type="transmembrane region" description="Helical" evidence="2">
    <location>
        <begin position="184"/>
        <end position="201"/>
    </location>
</feature>
<dbReference type="STRING" id="1797579.A2996_02435"/>
<gene>
    <name evidence="3" type="ORF">A2996_02435</name>
</gene>
<feature type="transmembrane region" description="Helical" evidence="2">
    <location>
        <begin position="206"/>
        <end position="223"/>
    </location>
</feature>
<dbReference type="InterPro" id="IPR029063">
    <property type="entry name" value="SAM-dependent_MTases_sf"/>
</dbReference>
<dbReference type="Pfam" id="PF01564">
    <property type="entry name" value="Spermine_synth"/>
    <property type="match status" value="1"/>
</dbReference>
<dbReference type="Proteomes" id="UP000176865">
    <property type="component" value="Unassembled WGS sequence"/>
</dbReference>
<comment type="caution">
    <text evidence="3">The sequence shown here is derived from an EMBL/GenBank/DDBJ whole genome shotgun (WGS) entry which is preliminary data.</text>
</comment>
<sequence>MNSNRFLFLIAFIVGVSVMAMEITASRILAPHFGTSIFVWTNIIGVVMMSLSLGYWLSGKLVDKNPRLELLLKIILGAGLLFLVVPFLSNNLIDMISENILFFDSGVTILFVGSFLSAFILFGFPMFLLGITSPFLIKLYSVNNKEHEGETSGTIFAISTLGSIFGTFLPSLVLIPFIGTKFTIYLFSCILIFLGVAGVFSLKNKFLFLIIPFICFFSLNPSISTNASTVIEKESIYQFINVTSYDNRKYYISYNEGRGTQSILDKDNFLTGQYYDYASLLPLMKDSGTPEYLLVGLAGGTIVNALDKIYGKDINVTAVEIDKDVIEISNNLLNLENSSLNVVNMDGRMFLKFNKKKYDFIYIDVYINEMYVPWTFSTSEFWKIVKNSLKEDGVVGINLFSGGENTDFLKIFSNTIAKEFGHTYGLWPIKNGSYNYAVFASNESINFDKMKQKKEYKVLSDQIDYFLNNYIDINYSEDIKVFTDDWCPVEFLTDKTIFN</sequence>
<dbReference type="InterPro" id="IPR036259">
    <property type="entry name" value="MFS_trans_sf"/>
</dbReference>
<evidence type="ECO:0000313" key="3">
    <source>
        <dbReference type="EMBL" id="OGD68294.1"/>
    </source>
</evidence>
<reference evidence="3 4" key="1">
    <citation type="journal article" date="2016" name="Nat. Commun.">
        <title>Thousands of microbial genomes shed light on interconnected biogeochemical processes in an aquifer system.</title>
        <authorList>
            <person name="Anantharaman K."/>
            <person name="Brown C.T."/>
            <person name="Hug L.A."/>
            <person name="Sharon I."/>
            <person name="Castelle C.J."/>
            <person name="Probst A.J."/>
            <person name="Thomas B.C."/>
            <person name="Singh A."/>
            <person name="Wilkins M.J."/>
            <person name="Karaoz U."/>
            <person name="Brodie E.L."/>
            <person name="Williams K.H."/>
            <person name="Hubbard S.S."/>
            <person name="Banfield J.F."/>
        </authorList>
    </citation>
    <scope>NUCLEOTIDE SEQUENCE [LARGE SCALE GENOMIC DNA]</scope>
</reference>
<keyword evidence="2" id="KW-0472">Membrane</keyword>
<dbReference type="PANTHER" id="PTHR43317:SF1">
    <property type="entry name" value="THERMOSPERMINE SYNTHASE ACAULIS5"/>
    <property type="match status" value="1"/>
</dbReference>
<feature type="transmembrane region" description="Helical" evidence="2">
    <location>
        <begin position="153"/>
        <end position="178"/>
    </location>
</feature>
<dbReference type="GO" id="GO:0010487">
    <property type="term" value="F:thermospermine synthase activity"/>
    <property type="evidence" value="ECO:0007669"/>
    <property type="project" value="TreeGrafter"/>
</dbReference>
<name>A0A1F5EM39_9BACT</name>
<dbReference type="GO" id="GO:0006596">
    <property type="term" value="P:polyamine biosynthetic process"/>
    <property type="evidence" value="ECO:0007669"/>
    <property type="project" value="UniProtKB-KW"/>
</dbReference>
<keyword evidence="1" id="KW-0620">Polyamine biosynthesis</keyword>
<keyword evidence="2" id="KW-0812">Transmembrane</keyword>
<organism evidence="3 4">
    <name type="scientific">Candidatus Campbellbacteria bacterium RIFCSPLOWO2_01_FULL_34_15</name>
    <dbReference type="NCBI Taxonomy" id="1797579"/>
    <lineage>
        <taxon>Bacteria</taxon>
        <taxon>Candidatus Campbelliibacteriota</taxon>
    </lineage>
</organism>
<feature type="transmembrane region" description="Helical" evidence="2">
    <location>
        <begin position="36"/>
        <end position="58"/>
    </location>
</feature>
<dbReference type="CDD" id="cd02440">
    <property type="entry name" value="AdoMet_MTases"/>
    <property type="match status" value="1"/>
</dbReference>